<gene>
    <name evidence="4" type="ORF">SAMN04488514_1105</name>
</gene>
<evidence type="ECO:0000259" key="2">
    <source>
        <dbReference type="Pfam" id="PF03200"/>
    </source>
</evidence>
<dbReference type="Gene3D" id="1.50.10.10">
    <property type="match status" value="1"/>
</dbReference>
<dbReference type="InterPro" id="IPR031335">
    <property type="entry name" value="Glyco_hydro_63_C"/>
</dbReference>
<dbReference type="Pfam" id="PF03200">
    <property type="entry name" value="Glyco_hydro_63"/>
    <property type="match status" value="1"/>
</dbReference>
<keyword evidence="4" id="KW-0378">Hydrolase</keyword>
<dbReference type="STRING" id="192904.SAMN04488514_1105"/>
<sequence>MATKNKESDRLSISGNNTNWKKWGPYLAERQWGTVREDYSEYGHAWEFVDHEKARSNAYRWGEEGIAGFCDSKEILCLAPAFWNGKDSMLKERLFGLTNNQGNHGEDVKELYFHQVSTPTHSYCKYLYKYPHAAFPYDKLVEMNQRGRELPEYELLDTDCFKNNAYFDCYIEYAKADIDDILMKVTVVNRGSKAADIHILPHLWFRNFWKHNKRFSRPKVQSVSESCVKAKSVRNGTHFLYHENGAQLFCENETNNNRIYGVPNKVEYVKDGINDHVVSGKSSVNPKKSGSKMASWHKFRLKKGEEKIIKVRLSKNKLKNPWTEFDNVFDRRIKECEEFYGAVIKKDLPEAHQQIAKSAFSGLLWTKQFYYNDVFKWLFGGPGEEKPYRANARNFGWQHLTNRDIISMPDKWEYPWYAAWDLAFHMVSFVEIDPVFAKEQLLLVLKENYMHPNGQIPAYEWNFSDVNPPVHSWAVWNVYTKDKERKGQGDTDFLEKTFRKLLINFTWWVNQKDKHGTDLFEGGFLGLDNIGVFDRNHMPPGITRMQQADATSWMAMFTLNMFQMSLELAKTNPNYEEAASKFFRHFLNIAWAMHHIGQKEISLWDDTDNFYYDVVEMSSGVMSRMKVRSLVGIIPMFAVEVINKDFFENLKEFKNRAAAIVRTRPDLASLISRIEEENEDGNYLFSIMRGFRLEHLLKRLLDEDEFLSDYGIRSLSKYHKENPFVFEHHGQHRIEYEPGESRSNMFGGNSNWRGPIWMPLNYLIIQSLRKYYSFYGDTYLYEFPTGSGNKINLNEIANELTKRLIRLFERNSEGKFQYHADSPQKKYSKNEDFKDHHLFYEFFDGDNGNGLGASHQTGWTALIANLILEMENSETKPSSDDQLAANPSKKAYS</sequence>
<organism evidence="4 5">
    <name type="scientific">Kriegella aquimaris</name>
    <dbReference type="NCBI Taxonomy" id="192904"/>
    <lineage>
        <taxon>Bacteria</taxon>
        <taxon>Pseudomonadati</taxon>
        <taxon>Bacteroidota</taxon>
        <taxon>Flavobacteriia</taxon>
        <taxon>Flavobacteriales</taxon>
        <taxon>Flavobacteriaceae</taxon>
        <taxon>Kriegella</taxon>
    </lineage>
</organism>
<dbReference type="InterPro" id="IPR054491">
    <property type="entry name" value="MGH1-like_GH"/>
</dbReference>
<feature type="region of interest" description="Disordered" evidence="1">
    <location>
        <begin position="873"/>
        <end position="893"/>
    </location>
</feature>
<evidence type="ECO:0000259" key="3">
    <source>
        <dbReference type="Pfam" id="PF22422"/>
    </source>
</evidence>
<evidence type="ECO:0000313" key="4">
    <source>
        <dbReference type="EMBL" id="SDM51640.1"/>
    </source>
</evidence>
<dbReference type="Pfam" id="PF22422">
    <property type="entry name" value="MGH1-like_GH"/>
    <property type="match status" value="1"/>
</dbReference>
<reference evidence="4 5" key="1">
    <citation type="submission" date="2016-10" db="EMBL/GenBank/DDBJ databases">
        <authorList>
            <person name="de Groot N.N."/>
        </authorList>
    </citation>
    <scope>NUCLEOTIDE SEQUENCE [LARGE SCALE GENOMIC DNA]</scope>
    <source>
        <strain evidence="4 5">DSM 19886</strain>
    </source>
</reference>
<dbReference type="RefSeq" id="WP_089892363.1">
    <property type="nucleotide sequence ID" value="NZ_FNGV01000010.1"/>
</dbReference>
<dbReference type="OrthoDB" id="9781878at2"/>
<accession>A0A1G9TV25</accession>
<dbReference type="InterPro" id="IPR008928">
    <property type="entry name" value="6-hairpin_glycosidase_sf"/>
</dbReference>
<dbReference type="InterPro" id="IPR012341">
    <property type="entry name" value="6hp_glycosidase-like_sf"/>
</dbReference>
<dbReference type="PANTHER" id="PTHR10412:SF10">
    <property type="entry name" value="GLYCOSYL HYDROLASE FAMILY 63 C-TERMINAL DOMAIN-CONTAINING PROTEIN"/>
    <property type="match status" value="1"/>
</dbReference>
<dbReference type="AlphaFoldDB" id="A0A1G9TV25"/>
<dbReference type="GO" id="GO:0009311">
    <property type="term" value="P:oligosaccharide metabolic process"/>
    <property type="evidence" value="ECO:0007669"/>
    <property type="project" value="InterPro"/>
</dbReference>
<dbReference type="PANTHER" id="PTHR10412">
    <property type="entry name" value="MANNOSYL-OLIGOSACCHARIDE GLUCOSIDASE"/>
    <property type="match status" value="1"/>
</dbReference>
<feature type="domain" description="Mannosylglycerate hydrolase MGH1-like glycoside hydrolase" evidence="3">
    <location>
        <begin position="414"/>
        <end position="521"/>
    </location>
</feature>
<dbReference type="EMBL" id="FNGV01000010">
    <property type="protein sequence ID" value="SDM51640.1"/>
    <property type="molecule type" value="Genomic_DNA"/>
</dbReference>
<dbReference type="Proteomes" id="UP000199440">
    <property type="component" value="Unassembled WGS sequence"/>
</dbReference>
<dbReference type="InterPro" id="IPR004888">
    <property type="entry name" value="Glycoside_hydrolase_63"/>
</dbReference>
<evidence type="ECO:0000313" key="5">
    <source>
        <dbReference type="Proteomes" id="UP000199440"/>
    </source>
</evidence>
<evidence type="ECO:0000256" key="1">
    <source>
        <dbReference type="SAM" id="MobiDB-lite"/>
    </source>
</evidence>
<feature type="domain" description="Glycosyl hydrolase family 63 C-terminal" evidence="2">
    <location>
        <begin position="692"/>
        <end position="867"/>
    </location>
</feature>
<name>A0A1G9TV25_9FLAO</name>
<protein>
    <submittedName>
        <fullName evidence="4">Glycosyl hydrolase family 63 C-terminal domain-containing protein</fullName>
    </submittedName>
</protein>
<dbReference type="SUPFAM" id="SSF48208">
    <property type="entry name" value="Six-hairpin glycosidases"/>
    <property type="match status" value="1"/>
</dbReference>
<dbReference type="GO" id="GO:0004573">
    <property type="term" value="F:Glc3Man9GlcNAc2 oligosaccharide glucosidase activity"/>
    <property type="evidence" value="ECO:0007669"/>
    <property type="project" value="InterPro"/>
</dbReference>
<proteinExistence type="predicted"/>
<keyword evidence="5" id="KW-1185">Reference proteome</keyword>